<reference evidence="3" key="1">
    <citation type="submission" date="2017-09" db="EMBL/GenBank/DDBJ databases">
        <title>Depth-based differentiation of microbial function through sediment-hosted aquifers and enrichment of novel symbionts in the deep terrestrial subsurface.</title>
        <authorList>
            <person name="Probst A.J."/>
            <person name="Ladd B."/>
            <person name="Jarett J.K."/>
            <person name="Geller-Mcgrath D.E."/>
            <person name="Sieber C.M.K."/>
            <person name="Emerson J.B."/>
            <person name="Anantharaman K."/>
            <person name="Thomas B.C."/>
            <person name="Malmstrom R."/>
            <person name="Stieglmeier M."/>
            <person name="Klingl A."/>
            <person name="Woyke T."/>
            <person name="Ryan C.M."/>
            <person name="Banfield J.F."/>
        </authorList>
    </citation>
    <scope>NUCLEOTIDE SEQUENCE [LARGE SCALE GENOMIC DNA]</scope>
</reference>
<protein>
    <submittedName>
        <fullName evidence="2">Uncharacterized protein</fullName>
    </submittedName>
</protein>
<dbReference type="EMBL" id="PFMR01000081">
    <property type="protein sequence ID" value="PIZ17845.1"/>
    <property type="molecule type" value="Genomic_DNA"/>
</dbReference>
<dbReference type="AlphaFoldDB" id="A0A2M7SE89"/>
<sequence length="59" mass="6599">MRMDNGGGAMGFCYVLTVIGAMIYFMKHAVSFWGGVVGFFKGFIWPLFATMKVLELLKL</sequence>
<feature type="transmembrane region" description="Helical" evidence="1">
    <location>
        <begin position="7"/>
        <end position="26"/>
    </location>
</feature>
<keyword evidence="1" id="KW-0812">Transmembrane</keyword>
<feature type="transmembrane region" description="Helical" evidence="1">
    <location>
        <begin position="32"/>
        <end position="54"/>
    </location>
</feature>
<evidence type="ECO:0000313" key="3">
    <source>
        <dbReference type="Proteomes" id="UP000229307"/>
    </source>
</evidence>
<keyword evidence="1" id="KW-1133">Transmembrane helix</keyword>
<evidence type="ECO:0000313" key="2">
    <source>
        <dbReference type="EMBL" id="PIZ17845.1"/>
    </source>
</evidence>
<evidence type="ECO:0000256" key="1">
    <source>
        <dbReference type="SAM" id="Phobius"/>
    </source>
</evidence>
<keyword evidence="1" id="KW-0472">Membrane</keyword>
<gene>
    <name evidence="2" type="ORF">COY52_02575</name>
</gene>
<comment type="caution">
    <text evidence="2">The sequence shown here is derived from an EMBL/GenBank/DDBJ whole genome shotgun (WGS) entry which is preliminary data.</text>
</comment>
<name>A0A2M7SE89_9BACT</name>
<accession>A0A2M7SE89</accession>
<proteinExistence type="predicted"/>
<dbReference type="Proteomes" id="UP000229307">
    <property type="component" value="Unassembled WGS sequence"/>
</dbReference>
<organism evidence="2 3">
    <name type="scientific">Candidatus Desantisbacteria bacterium CG_4_10_14_0_8_um_filter_48_22</name>
    <dbReference type="NCBI Taxonomy" id="1974543"/>
    <lineage>
        <taxon>Bacteria</taxon>
        <taxon>Candidatus Desantisiibacteriota</taxon>
    </lineage>
</organism>